<evidence type="ECO:0000256" key="1">
    <source>
        <dbReference type="SAM" id="MobiDB-lite"/>
    </source>
</evidence>
<comment type="caution">
    <text evidence="2">The sequence shown here is derived from an EMBL/GenBank/DDBJ whole genome shotgun (WGS) entry which is preliminary data.</text>
</comment>
<feature type="non-terminal residue" evidence="2">
    <location>
        <position position="1"/>
    </location>
</feature>
<dbReference type="AlphaFoldDB" id="A0A9D1VT91"/>
<evidence type="ECO:0000313" key="2">
    <source>
        <dbReference type="EMBL" id="HIX46456.1"/>
    </source>
</evidence>
<protein>
    <submittedName>
        <fullName evidence="2">Uncharacterized protein</fullName>
    </submittedName>
</protein>
<feature type="region of interest" description="Disordered" evidence="1">
    <location>
        <begin position="1"/>
        <end position="28"/>
    </location>
</feature>
<name>A0A9D1VT91_9FIRM</name>
<accession>A0A9D1VT91</accession>
<gene>
    <name evidence="2" type="ORF">H9737_02055</name>
</gene>
<sequence>AAPSGAGRVSRAARNERRATTSAEGKTVLSPPLSAFRRRQLAEKCENNPYKIFEKSKITLLDFSPDLPQGLRGKSEFAAFIKGVP</sequence>
<dbReference type="Proteomes" id="UP000824249">
    <property type="component" value="Unassembled WGS sequence"/>
</dbReference>
<evidence type="ECO:0000313" key="3">
    <source>
        <dbReference type="Proteomes" id="UP000824249"/>
    </source>
</evidence>
<reference evidence="2" key="1">
    <citation type="journal article" date="2021" name="PeerJ">
        <title>Extensive microbial diversity within the chicken gut microbiome revealed by metagenomics and culture.</title>
        <authorList>
            <person name="Gilroy R."/>
            <person name="Ravi A."/>
            <person name="Getino M."/>
            <person name="Pursley I."/>
            <person name="Horton D.L."/>
            <person name="Alikhan N.F."/>
            <person name="Baker D."/>
            <person name="Gharbi K."/>
            <person name="Hall N."/>
            <person name="Watson M."/>
            <person name="Adriaenssens E.M."/>
            <person name="Foster-Nyarko E."/>
            <person name="Jarju S."/>
            <person name="Secka A."/>
            <person name="Antonio M."/>
            <person name="Oren A."/>
            <person name="Chaudhuri R.R."/>
            <person name="La Ragione R."/>
            <person name="Hildebrand F."/>
            <person name="Pallen M.J."/>
        </authorList>
    </citation>
    <scope>NUCLEOTIDE SEQUENCE</scope>
    <source>
        <strain evidence="2">26628</strain>
    </source>
</reference>
<organism evidence="2 3">
    <name type="scientific">Candidatus Borkfalkia faecigallinarum</name>
    <dbReference type="NCBI Taxonomy" id="2838509"/>
    <lineage>
        <taxon>Bacteria</taxon>
        <taxon>Bacillati</taxon>
        <taxon>Bacillota</taxon>
        <taxon>Clostridia</taxon>
        <taxon>Christensenellales</taxon>
        <taxon>Christensenellaceae</taxon>
        <taxon>Candidatus Borkfalkia</taxon>
    </lineage>
</organism>
<dbReference type="EMBL" id="DXFD01000036">
    <property type="protein sequence ID" value="HIX46456.1"/>
    <property type="molecule type" value="Genomic_DNA"/>
</dbReference>
<proteinExistence type="predicted"/>
<reference evidence="2" key="2">
    <citation type="submission" date="2021-04" db="EMBL/GenBank/DDBJ databases">
        <authorList>
            <person name="Gilroy R."/>
        </authorList>
    </citation>
    <scope>NUCLEOTIDE SEQUENCE</scope>
    <source>
        <strain evidence="2">26628</strain>
    </source>
</reference>